<protein>
    <submittedName>
        <fullName evidence="12">Homeobox domain-containing protein</fullName>
    </submittedName>
</protein>
<dbReference type="InterPro" id="IPR001356">
    <property type="entry name" value="HD"/>
</dbReference>
<dbReference type="AlphaFoldDB" id="A0A914EDY9"/>
<name>A0A914EDY9_9BILA</name>
<evidence type="ECO:0000256" key="6">
    <source>
        <dbReference type="ARBA" id="ARBA00023242"/>
    </source>
</evidence>
<evidence type="ECO:0000259" key="10">
    <source>
        <dbReference type="PROSITE" id="PS50071"/>
    </source>
</evidence>
<sequence length="263" mass="28764">MAAYFSKGSAYPTPPTIPAFPAAPANFLPTVGYTLADCHATGLGWPNGPAPPRFQPGFYRKQRRERTTFTRTQLEILESVFSKTRYPDIFMREEMATKIGLPESRVQVWFKNRRAKARQQKKANESHQQTSSGSSSSSSSTASADQASSTTTDSVDIKTEEPGLPNESTTSSSPSSQAPVTSTSQELDLKNVASNLNYLGTISPSAGYTAYNTAAAFRTQYPAYGTYPTAAGMEYLQYATPAVTTHNHYSVDQWKFPTMNMNS</sequence>
<evidence type="ECO:0000256" key="2">
    <source>
        <dbReference type="ARBA" id="ARBA00022473"/>
    </source>
</evidence>
<accession>A0A914EDY9</accession>
<evidence type="ECO:0000313" key="11">
    <source>
        <dbReference type="Proteomes" id="UP000887540"/>
    </source>
</evidence>
<feature type="region of interest" description="Disordered" evidence="9">
    <location>
        <begin position="113"/>
        <end position="185"/>
    </location>
</feature>
<dbReference type="GO" id="GO:0005634">
    <property type="term" value="C:nucleus"/>
    <property type="evidence" value="ECO:0007669"/>
    <property type="project" value="UniProtKB-SubCell"/>
</dbReference>
<dbReference type="FunFam" id="1.10.10.60:FF:000068">
    <property type="entry name" value="Orthodenticle homeobox 1"/>
    <property type="match status" value="1"/>
</dbReference>
<evidence type="ECO:0000313" key="12">
    <source>
        <dbReference type="WBParaSite" id="ACRNAN_scaffold715.g27097.t2"/>
    </source>
</evidence>
<dbReference type="PANTHER" id="PTHR45793">
    <property type="entry name" value="HOMEOBOX PROTEIN"/>
    <property type="match status" value="1"/>
</dbReference>
<evidence type="ECO:0000256" key="7">
    <source>
        <dbReference type="PROSITE-ProRule" id="PRU00108"/>
    </source>
</evidence>
<dbReference type="PROSITE" id="PS00027">
    <property type="entry name" value="HOMEOBOX_1"/>
    <property type="match status" value="1"/>
</dbReference>
<evidence type="ECO:0000256" key="4">
    <source>
        <dbReference type="ARBA" id="ARBA00023125"/>
    </source>
</evidence>
<dbReference type="PROSITE" id="PS50071">
    <property type="entry name" value="HOMEOBOX_2"/>
    <property type="match status" value="1"/>
</dbReference>
<feature type="DNA-binding region" description="Homeobox" evidence="7">
    <location>
        <begin position="62"/>
        <end position="121"/>
    </location>
</feature>
<dbReference type="Pfam" id="PF00046">
    <property type="entry name" value="Homeodomain"/>
    <property type="match status" value="1"/>
</dbReference>
<organism evidence="11 12">
    <name type="scientific">Acrobeloides nanus</name>
    <dbReference type="NCBI Taxonomy" id="290746"/>
    <lineage>
        <taxon>Eukaryota</taxon>
        <taxon>Metazoa</taxon>
        <taxon>Ecdysozoa</taxon>
        <taxon>Nematoda</taxon>
        <taxon>Chromadorea</taxon>
        <taxon>Rhabditida</taxon>
        <taxon>Tylenchina</taxon>
        <taxon>Cephalobomorpha</taxon>
        <taxon>Cephaloboidea</taxon>
        <taxon>Cephalobidae</taxon>
        <taxon>Acrobeloides</taxon>
    </lineage>
</organism>
<evidence type="ECO:0000256" key="8">
    <source>
        <dbReference type="RuleBase" id="RU000682"/>
    </source>
</evidence>
<keyword evidence="3" id="KW-0524">Neurogenesis</keyword>
<dbReference type="PANTHER" id="PTHR45793:SF5">
    <property type="entry name" value="HOMEOTIC PROTEIN OCELLILESS"/>
    <property type="match status" value="1"/>
</dbReference>
<proteinExistence type="predicted"/>
<evidence type="ECO:0000256" key="5">
    <source>
        <dbReference type="ARBA" id="ARBA00023155"/>
    </source>
</evidence>
<dbReference type="InterPro" id="IPR009057">
    <property type="entry name" value="Homeodomain-like_sf"/>
</dbReference>
<feature type="compositionally biased region" description="Low complexity" evidence="9">
    <location>
        <begin position="168"/>
        <end position="185"/>
    </location>
</feature>
<reference evidence="12" key="1">
    <citation type="submission" date="2022-11" db="UniProtKB">
        <authorList>
            <consortium name="WormBaseParasite"/>
        </authorList>
    </citation>
    <scope>IDENTIFICATION</scope>
</reference>
<dbReference type="GO" id="GO:0000981">
    <property type="term" value="F:DNA-binding transcription factor activity, RNA polymerase II-specific"/>
    <property type="evidence" value="ECO:0007669"/>
    <property type="project" value="InterPro"/>
</dbReference>
<keyword evidence="2" id="KW-0217">Developmental protein</keyword>
<dbReference type="SUPFAM" id="SSF46689">
    <property type="entry name" value="Homeodomain-like"/>
    <property type="match status" value="1"/>
</dbReference>
<dbReference type="GO" id="GO:0000978">
    <property type="term" value="F:RNA polymerase II cis-regulatory region sequence-specific DNA binding"/>
    <property type="evidence" value="ECO:0007669"/>
    <property type="project" value="TreeGrafter"/>
</dbReference>
<dbReference type="PRINTS" id="PR00031">
    <property type="entry name" value="HTHREPRESSR"/>
</dbReference>
<evidence type="ECO:0000256" key="3">
    <source>
        <dbReference type="ARBA" id="ARBA00022902"/>
    </source>
</evidence>
<keyword evidence="6 7" id="KW-0539">Nucleus</keyword>
<feature type="compositionally biased region" description="Low complexity" evidence="9">
    <location>
        <begin position="128"/>
        <end position="154"/>
    </location>
</feature>
<dbReference type="Gene3D" id="1.10.10.60">
    <property type="entry name" value="Homeodomain-like"/>
    <property type="match status" value="1"/>
</dbReference>
<dbReference type="SMART" id="SM00389">
    <property type="entry name" value="HOX"/>
    <property type="match status" value="1"/>
</dbReference>
<evidence type="ECO:0000256" key="9">
    <source>
        <dbReference type="SAM" id="MobiDB-lite"/>
    </source>
</evidence>
<keyword evidence="5 7" id="KW-0371">Homeobox</keyword>
<keyword evidence="11" id="KW-1185">Reference proteome</keyword>
<dbReference type="GO" id="GO:0045944">
    <property type="term" value="P:positive regulation of transcription by RNA polymerase II"/>
    <property type="evidence" value="ECO:0007669"/>
    <property type="project" value="UniProtKB-ARBA"/>
</dbReference>
<keyword evidence="4 7" id="KW-0238">DNA-binding</keyword>
<dbReference type="GO" id="GO:0007399">
    <property type="term" value="P:nervous system development"/>
    <property type="evidence" value="ECO:0007669"/>
    <property type="project" value="UniProtKB-KW"/>
</dbReference>
<dbReference type="InterPro" id="IPR017970">
    <property type="entry name" value="Homeobox_CS"/>
</dbReference>
<feature type="domain" description="Homeobox" evidence="10">
    <location>
        <begin position="60"/>
        <end position="120"/>
    </location>
</feature>
<dbReference type="WBParaSite" id="ACRNAN_scaffold715.g27097.t2">
    <property type="protein sequence ID" value="ACRNAN_scaffold715.g27097.t2"/>
    <property type="gene ID" value="ACRNAN_scaffold715.g27097"/>
</dbReference>
<dbReference type="Proteomes" id="UP000887540">
    <property type="component" value="Unplaced"/>
</dbReference>
<dbReference type="InterPro" id="IPR000047">
    <property type="entry name" value="HTH_motif"/>
</dbReference>
<dbReference type="CDD" id="cd00086">
    <property type="entry name" value="homeodomain"/>
    <property type="match status" value="1"/>
</dbReference>
<comment type="subcellular location">
    <subcellularLocation>
        <location evidence="1 7 8">Nucleus</location>
    </subcellularLocation>
</comment>
<evidence type="ECO:0000256" key="1">
    <source>
        <dbReference type="ARBA" id="ARBA00004123"/>
    </source>
</evidence>